<name>A0A8K0SGY5_9HYPO</name>
<feature type="region of interest" description="Disordered" evidence="1">
    <location>
        <begin position="369"/>
        <end position="405"/>
    </location>
</feature>
<organism evidence="3 4">
    <name type="scientific">Stachybotrys elegans</name>
    <dbReference type="NCBI Taxonomy" id="80388"/>
    <lineage>
        <taxon>Eukaryota</taxon>
        <taxon>Fungi</taxon>
        <taxon>Dikarya</taxon>
        <taxon>Ascomycota</taxon>
        <taxon>Pezizomycotina</taxon>
        <taxon>Sordariomycetes</taxon>
        <taxon>Hypocreomycetidae</taxon>
        <taxon>Hypocreales</taxon>
        <taxon>Stachybotryaceae</taxon>
        <taxon>Stachybotrys</taxon>
    </lineage>
</organism>
<evidence type="ECO:0000256" key="1">
    <source>
        <dbReference type="SAM" id="MobiDB-lite"/>
    </source>
</evidence>
<keyword evidence="4" id="KW-1185">Reference proteome</keyword>
<protein>
    <submittedName>
        <fullName evidence="3">Uncharacterized protein</fullName>
    </submittedName>
</protein>
<comment type="caution">
    <text evidence="3">The sequence shown here is derived from an EMBL/GenBank/DDBJ whole genome shotgun (WGS) entry which is preliminary data.</text>
</comment>
<reference evidence="3" key="1">
    <citation type="journal article" date="2021" name="Nat. Commun.">
        <title>Genetic determinants of endophytism in the Arabidopsis root mycobiome.</title>
        <authorList>
            <person name="Mesny F."/>
            <person name="Miyauchi S."/>
            <person name="Thiergart T."/>
            <person name="Pickel B."/>
            <person name="Atanasova L."/>
            <person name="Karlsson M."/>
            <person name="Huettel B."/>
            <person name="Barry K.W."/>
            <person name="Haridas S."/>
            <person name="Chen C."/>
            <person name="Bauer D."/>
            <person name="Andreopoulos W."/>
            <person name="Pangilinan J."/>
            <person name="LaButti K."/>
            <person name="Riley R."/>
            <person name="Lipzen A."/>
            <person name="Clum A."/>
            <person name="Drula E."/>
            <person name="Henrissat B."/>
            <person name="Kohler A."/>
            <person name="Grigoriev I.V."/>
            <person name="Martin F.M."/>
            <person name="Hacquard S."/>
        </authorList>
    </citation>
    <scope>NUCLEOTIDE SEQUENCE</scope>
    <source>
        <strain evidence="3">MPI-CAGE-CH-0235</strain>
    </source>
</reference>
<feature type="transmembrane region" description="Helical" evidence="2">
    <location>
        <begin position="14"/>
        <end position="37"/>
    </location>
</feature>
<feature type="region of interest" description="Disordered" evidence="1">
    <location>
        <begin position="330"/>
        <end position="349"/>
    </location>
</feature>
<evidence type="ECO:0000313" key="3">
    <source>
        <dbReference type="EMBL" id="KAH7303960.1"/>
    </source>
</evidence>
<dbReference type="EMBL" id="JAGPNK010000027">
    <property type="protein sequence ID" value="KAH7303960.1"/>
    <property type="molecule type" value="Genomic_DNA"/>
</dbReference>
<proteinExistence type="predicted"/>
<gene>
    <name evidence="3" type="ORF">B0I35DRAFT_484832</name>
</gene>
<dbReference type="OrthoDB" id="2963168at2759"/>
<dbReference type="AlphaFoldDB" id="A0A8K0SGY5"/>
<feature type="compositionally biased region" description="Polar residues" evidence="1">
    <location>
        <begin position="393"/>
        <end position="405"/>
    </location>
</feature>
<keyword evidence="2" id="KW-1133">Transmembrane helix</keyword>
<sequence length="477" mass="52638">MSDQPSTIDLVSAVGTWLAAGLAVIALVGVVGPILVWRATKSEHNRATNALEEAGAETYGYVSHGVWTGRQVRLFRRINAPLLEGEPDLGGRLKFDFGFVSTEKQKHKDVRPQPSPQSADWVQFGSLIETYGIPMQTGGGLVIRDGRAWLSVDTSWLLLTGILGRYGPWQDKGRLPPSIARGIASTQAKVGTPRVPQRSLSRASSRSRHGVKLERERERPGWETGVPWHKSNMPWQDERDYRSMEQITYRPLYGLNGTLYTPSRGPDDGTEKTRVFFERHKVDWTGHIASDSYGVDLLFWMAVGCLPARNATILCLADVQDVEVIPEPSAAVQRTQSPSPFTPAAPPLQHGRVHFDNFDELDSESEDSYARRGGYRVSHGPSRPNPTPAMFVSPQSGDASASLSYDPSRPRAFELAEWNERNNALSDFAAVVHADVASIKVLSFREIALSEDQMQDILDIRVSCNPATGLTADVKPL</sequence>
<dbReference type="Proteomes" id="UP000813444">
    <property type="component" value="Unassembled WGS sequence"/>
</dbReference>
<accession>A0A8K0SGY5</accession>
<evidence type="ECO:0000313" key="4">
    <source>
        <dbReference type="Proteomes" id="UP000813444"/>
    </source>
</evidence>
<evidence type="ECO:0000256" key="2">
    <source>
        <dbReference type="SAM" id="Phobius"/>
    </source>
</evidence>
<keyword evidence="2" id="KW-0472">Membrane</keyword>
<feature type="compositionally biased region" description="Basic and acidic residues" evidence="1">
    <location>
        <begin position="211"/>
        <end position="221"/>
    </location>
</feature>
<keyword evidence="2" id="KW-0812">Transmembrane</keyword>
<feature type="region of interest" description="Disordered" evidence="1">
    <location>
        <begin position="184"/>
        <end position="221"/>
    </location>
</feature>